<dbReference type="CDD" id="cd04301">
    <property type="entry name" value="NAT_SF"/>
    <property type="match status" value="1"/>
</dbReference>
<dbReference type="InterPro" id="IPR016181">
    <property type="entry name" value="Acyl_CoA_acyltransferase"/>
</dbReference>
<gene>
    <name evidence="2" type="ORF">LX64_00838</name>
</gene>
<dbReference type="SUPFAM" id="SSF55729">
    <property type="entry name" value="Acyl-CoA N-acyltransferases (Nat)"/>
    <property type="match status" value="1"/>
</dbReference>
<dbReference type="RefSeq" id="WP_111596369.1">
    <property type="nucleotide sequence ID" value="NZ_QLLL01000002.1"/>
</dbReference>
<dbReference type="Proteomes" id="UP000249547">
    <property type="component" value="Unassembled WGS sequence"/>
</dbReference>
<name>A0A327QV54_9BACT</name>
<dbReference type="OrthoDB" id="9797456at2"/>
<keyword evidence="3" id="KW-1185">Reference proteome</keyword>
<evidence type="ECO:0000313" key="3">
    <source>
        <dbReference type="Proteomes" id="UP000249547"/>
    </source>
</evidence>
<proteinExistence type="predicted"/>
<dbReference type="EMBL" id="QLLL01000002">
    <property type="protein sequence ID" value="RAJ08191.1"/>
    <property type="molecule type" value="Genomic_DNA"/>
</dbReference>
<dbReference type="InterPro" id="IPR013653">
    <property type="entry name" value="GCN5-like_dom"/>
</dbReference>
<evidence type="ECO:0000259" key="1">
    <source>
        <dbReference type="PROSITE" id="PS51186"/>
    </source>
</evidence>
<organism evidence="2 3">
    <name type="scientific">Chitinophaga skermanii</name>
    <dbReference type="NCBI Taxonomy" id="331697"/>
    <lineage>
        <taxon>Bacteria</taxon>
        <taxon>Pseudomonadati</taxon>
        <taxon>Bacteroidota</taxon>
        <taxon>Chitinophagia</taxon>
        <taxon>Chitinophagales</taxon>
        <taxon>Chitinophagaceae</taxon>
        <taxon>Chitinophaga</taxon>
    </lineage>
</organism>
<dbReference type="Gene3D" id="3.40.630.30">
    <property type="match status" value="1"/>
</dbReference>
<accession>A0A327QV54</accession>
<protein>
    <submittedName>
        <fullName evidence="2">FR47-like protein</fullName>
    </submittedName>
</protein>
<comment type="caution">
    <text evidence="2">The sequence shown here is derived from an EMBL/GenBank/DDBJ whole genome shotgun (WGS) entry which is preliminary data.</text>
</comment>
<dbReference type="PROSITE" id="PS51186">
    <property type="entry name" value="GNAT"/>
    <property type="match status" value="1"/>
</dbReference>
<evidence type="ECO:0000313" key="2">
    <source>
        <dbReference type="EMBL" id="RAJ08191.1"/>
    </source>
</evidence>
<reference evidence="2 3" key="1">
    <citation type="submission" date="2018-06" db="EMBL/GenBank/DDBJ databases">
        <title>Genomic Encyclopedia of Archaeal and Bacterial Type Strains, Phase II (KMG-II): from individual species to whole genera.</title>
        <authorList>
            <person name="Goeker M."/>
        </authorList>
    </citation>
    <scope>NUCLEOTIDE SEQUENCE [LARGE SCALE GENOMIC DNA]</scope>
    <source>
        <strain evidence="2 3">DSM 23857</strain>
    </source>
</reference>
<dbReference type="GO" id="GO:0016747">
    <property type="term" value="F:acyltransferase activity, transferring groups other than amino-acyl groups"/>
    <property type="evidence" value="ECO:0007669"/>
    <property type="project" value="InterPro"/>
</dbReference>
<dbReference type="AlphaFoldDB" id="A0A327QV54"/>
<dbReference type="InterPro" id="IPR000182">
    <property type="entry name" value="GNAT_dom"/>
</dbReference>
<dbReference type="Pfam" id="PF08445">
    <property type="entry name" value="FR47"/>
    <property type="match status" value="1"/>
</dbReference>
<sequence>MQRMNVLDNPIFHALQTTQHHFSEGNEQVLKFKSSILPFAGANTNDGQALTALLPFMENGETLFIKDQFDQIPSEFQVMGIVNCWQMVYTPGNIQVPITADVAALTGEDAASLFQLVDTVQPGFFKPGTSSIGQYFGIRSEGQLVAVAGERFRMPGFTELSAICTLPTHTGKGYAQQLIQVLCEHNLANGQQVLLHVVDSNERAIKVYEKMGFAKRMDLPLLKLKKVSDKLS</sequence>
<feature type="domain" description="N-acetyltransferase" evidence="1">
    <location>
        <begin position="92"/>
        <end position="232"/>
    </location>
</feature>